<dbReference type="PANTHER" id="PTHR10621:SF35">
    <property type="entry name" value="UBIQUITIN RECEPTOR RAD23C"/>
    <property type="match status" value="1"/>
</dbReference>
<keyword evidence="6" id="KW-0346">Stress response</keyword>
<gene>
    <name evidence="6" type="ORF">CTI12_AA328360</name>
</gene>
<dbReference type="Pfam" id="PF00240">
    <property type="entry name" value="ubiquitin"/>
    <property type="match status" value="1"/>
</dbReference>
<dbReference type="GO" id="GO:0043161">
    <property type="term" value="P:proteasome-mediated ubiquitin-dependent protein catabolic process"/>
    <property type="evidence" value="ECO:0007669"/>
    <property type="project" value="UniProtKB-UniRule"/>
</dbReference>
<proteinExistence type="inferred from homology"/>
<dbReference type="InterPro" id="IPR004806">
    <property type="entry name" value="Rad23"/>
</dbReference>
<evidence type="ECO:0000313" key="6">
    <source>
        <dbReference type="EMBL" id="PWA66125.1"/>
    </source>
</evidence>
<protein>
    <recommendedName>
        <fullName evidence="2">Ubiquitin receptor RAD23</fullName>
    </recommendedName>
    <alternativeName>
        <fullName evidence="2">DNA repair protein RAD23</fullName>
    </alternativeName>
</protein>
<dbReference type="EMBL" id="PKPP01004098">
    <property type="protein sequence ID" value="PWA66125.1"/>
    <property type="molecule type" value="Genomic_DNA"/>
</dbReference>
<dbReference type="CDD" id="cd01805">
    <property type="entry name" value="Ubl_Rad23"/>
    <property type="match status" value="1"/>
</dbReference>
<dbReference type="GO" id="GO:0005829">
    <property type="term" value="C:cytosol"/>
    <property type="evidence" value="ECO:0007669"/>
    <property type="project" value="TreeGrafter"/>
</dbReference>
<dbReference type="Proteomes" id="UP000245207">
    <property type="component" value="Unassembled WGS sequence"/>
</dbReference>
<dbReference type="InterPro" id="IPR015360">
    <property type="entry name" value="XPC-bd"/>
</dbReference>
<dbReference type="InterPro" id="IPR029071">
    <property type="entry name" value="Ubiquitin-like_domsf"/>
</dbReference>
<keyword evidence="2" id="KW-0539">Nucleus</keyword>
<comment type="caution">
    <text evidence="6">The sequence shown here is derived from an EMBL/GenBank/DDBJ whole genome shotgun (WGS) entry which is preliminary data.</text>
</comment>
<dbReference type="SUPFAM" id="SSF46934">
    <property type="entry name" value="UBA-like"/>
    <property type="match status" value="1"/>
</dbReference>
<accession>A0A2U1MXX9</accession>
<evidence type="ECO:0000256" key="2">
    <source>
        <dbReference type="RuleBase" id="RU367049"/>
    </source>
</evidence>
<dbReference type="InterPro" id="IPR009060">
    <property type="entry name" value="UBA-like_sf"/>
</dbReference>
<dbReference type="PRINTS" id="PR01839">
    <property type="entry name" value="RAD23PROTEIN"/>
</dbReference>
<dbReference type="PROSITE" id="PS50053">
    <property type="entry name" value="UBIQUITIN_2"/>
    <property type="match status" value="1"/>
</dbReference>
<dbReference type="GO" id="GO:0005654">
    <property type="term" value="C:nucleoplasm"/>
    <property type="evidence" value="ECO:0007669"/>
    <property type="project" value="TreeGrafter"/>
</dbReference>
<comment type="function">
    <text evidence="2">Multiubiquitin chain receptor involved in modulation of proteasomal degradation. Involved in nucleotide excision repair.</text>
</comment>
<dbReference type="STRING" id="35608.A0A2U1MXX9"/>
<comment type="similarity">
    <text evidence="1 2">Belongs to the RAD23 family.</text>
</comment>
<dbReference type="InterPro" id="IPR000626">
    <property type="entry name" value="Ubiquitin-like_dom"/>
</dbReference>
<dbReference type="GO" id="GO:0003684">
    <property type="term" value="F:damaged DNA binding"/>
    <property type="evidence" value="ECO:0007669"/>
    <property type="project" value="UniProtKB-UniRule"/>
</dbReference>
<dbReference type="PANTHER" id="PTHR10621">
    <property type="entry name" value="UV EXCISION REPAIR PROTEIN RAD23"/>
    <property type="match status" value="1"/>
</dbReference>
<dbReference type="SMART" id="SM00213">
    <property type="entry name" value="UBQ"/>
    <property type="match status" value="1"/>
</dbReference>
<keyword evidence="2" id="KW-0963">Cytoplasm</keyword>
<feature type="compositionally biased region" description="Polar residues" evidence="3">
    <location>
        <begin position="97"/>
        <end position="110"/>
    </location>
</feature>
<dbReference type="InterPro" id="IPR036353">
    <property type="entry name" value="XPC-bd_sf"/>
</dbReference>
<dbReference type="Gene3D" id="1.10.8.10">
    <property type="entry name" value="DNA helicase RuvA subunit, C-terminal domain"/>
    <property type="match status" value="1"/>
</dbReference>
<dbReference type="GO" id="GO:0006289">
    <property type="term" value="P:nucleotide-excision repair"/>
    <property type="evidence" value="ECO:0007669"/>
    <property type="project" value="UniProtKB-UniRule"/>
</dbReference>
<evidence type="ECO:0000259" key="5">
    <source>
        <dbReference type="PROSITE" id="PS50053"/>
    </source>
</evidence>
<evidence type="ECO:0000313" key="7">
    <source>
        <dbReference type="Proteomes" id="UP000245207"/>
    </source>
</evidence>
<feature type="domain" description="UBA" evidence="4">
    <location>
        <begin position="153"/>
        <end position="197"/>
    </location>
</feature>
<keyword evidence="2" id="KW-0234">DNA repair</keyword>
<sequence length="493" mass="54304">MMRINVKTVAGTRFKIETKRDDIVADVKKNIETVQGPNVYPAAQQVLLHHGKILKDETTLEENNITENSFMFILLRKTKSSASRSSTTSDAPANVAQPANSIAPSTQPSPASHFVCSEPATESIHVSVSVPVISPSSAVTNLHRQAESCKAVGTDVESNIQHLLYLGKGNWDRETVTHALHATSNNRRKAVQYILFGDLEEDEIPPEDRTPVPVFAFAYQPVAASGGPNASPLDLFPQRASNVDSEARARIIQSWRNSECFQAFRTTVQANPRRLLPMLQDLSKVNRGLLRVIQENLIDFVRLLNEPVEREGNVPRKLAESMVTESMSRTREENEAIEHGIPDEAAMSPVAQVAPQPAAASGGPNTNPLDLCPQGLQNVDSNARAHIMDFLRNDQDFQAVRTMLQAYPEILQPMLHQLGKKNPDFLRFILENQTEFLSMINEPVESHENVHEQLPEAMPTESMSITPEENKAVECIIGDGSIFGVPQGSGSSS</sequence>
<dbReference type="InterPro" id="IPR015940">
    <property type="entry name" value="UBA"/>
</dbReference>
<dbReference type="SUPFAM" id="SSF54236">
    <property type="entry name" value="Ubiquitin-like"/>
    <property type="match status" value="1"/>
</dbReference>
<keyword evidence="7" id="KW-1185">Reference proteome</keyword>
<dbReference type="GO" id="GO:0043130">
    <property type="term" value="F:ubiquitin binding"/>
    <property type="evidence" value="ECO:0007669"/>
    <property type="project" value="UniProtKB-UniRule"/>
</dbReference>
<dbReference type="AlphaFoldDB" id="A0A2U1MXX9"/>
<evidence type="ECO:0000256" key="3">
    <source>
        <dbReference type="SAM" id="MobiDB-lite"/>
    </source>
</evidence>
<dbReference type="Gene3D" id="1.10.10.540">
    <property type="entry name" value="XPC-binding domain"/>
    <property type="match status" value="2"/>
</dbReference>
<dbReference type="FunFam" id="3.10.20.90:FF:000069">
    <property type="entry name" value="UV excision repair protein RAD23"/>
    <property type="match status" value="1"/>
</dbReference>
<evidence type="ECO:0000256" key="1">
    <source>
        <dbReference type="ARBA" id="ARBA00009878"/>
    </source>
</evidence>
<dbReference type="GO" id="GO:0031593">
    <property type="term" value="F:polyubiquitin modification-dependent protein binding"/>
    <property type="evidence" value="ECO:0007669"/>
    <property type="project" value="UniProtKB-UniRule"/>
</dbReference>
<dbReference type="Pfam" id="PF09280">
    <property type="entry name" value="XPC-binding"/>
    <property type="match status" value="2"/>
</dbReference>
<dbReference type="PROSITE" id="PS50030">
    <property type="entry name" value="UBA"/>
    <property type="match status" value="1"/>
</dbReference>
<feature type="domain" description="Ubiquitin-like" evidence="5">
    <location>
        <begin position="2"/>
        <end position="80"/>
    </location>
</feature>
<dbReference type="GO" id="GO:0070628">
    <property type="term" value="F:proteasome binding"/>
    <property type="evidence" value="ECO:0007669"/>
    <property type="project" value="TreeGrafter"/>
</dbReference>
<name>A0A2U1MXX9_ARTAN</name>
<keyword evidence="2" id="KW-0227">DNA damage</keyword>
<dbReference type="SUPFAM" id="SSF101238">
    <property type="entry name" value="XPC-binding domain"/>
    <property type="match status" value="2"/>
</dbReference>
<organism evidence="6 7">
    <name type="scientific">Artemisia annua</name>
    <name type="common">Sweet wormwood</name>
    <dbReference type="NCBI Taxonomy" id="35608"/>
    <lineage>
        <taxon>Eukaryota</taxon>
        <taxon>Viridiplantae</taxon>
        <taxon>Streptophyta</taxon>
        <taxon>Embryophyta</taxon>
        <taxon>Tracheophyta</taxon>
        <taxon>Spermatophyta</taxon>
        <taxon>Magnoliopsida</taxon>
        <taxon>eudicotyledons</taxon>
        <taxon>Gunneridae</taxon>
        <taxon>Pentapetalae</taxon>
        <taxon>asterids</taxon>
        <taxon>campanulids</taxon>
        <taxon>Asterales</taxon>
        <taxon>Asteraceae</taxon>
        <taxon>Asteroideae</taxon>
        <taxon>Anthemideae</taxon>
        <taxon>Artemisiinae</taxon>
        <taxon>Artemisia</taxon>
    </lineage>
</organism>
<reference evidence="6 7" key="1">
    <citation type="journal article" date="2018" name="Mol. Plant">
        <title>The genome of Artemisia annua provides insight into the evolution of Asteraceae family and artemisinin biosynthesis.</title>
        <authorList>
            <person name="Shen Q."/>
            <person name="Zhang L."/>
            <person name="Liao Z."/>
            <person name="Wang S."/>
            <person name="Yan T."/>
            <person name="Shi P."/>
            <person name="Liu M."/>
            <person name="Fu X."/>
            <person name="Pan Q."/>
            <person name="Wang Y."/>
            <person name="Lv Z."/>
            <person name="Lu X."/>
            <person name="Zhang F."/>
            <person name="Jiang W."/>
            <person name="Ma Y."/>
            <person name="Chen M."/>
            <person name="Hao X."/>
            <person name="Li L."/>
            <person name="Tang Y."/>
            <person name="Lv G."/>
            <person name="Zhou Y."/>
            <person name="Sun X."/>
            <person name="Brodelius P.E."/>
            <person name="Rose J.K.C."/>
            <person name="Tang K."/>
        </authorList>
    </citation>
    <scope>NUCLEOTIDE SEQUENCE [LARGE SCALE GENOMIC DNA]</scope>
    <source>
        <strain evidence="7">cv. Huhao1</strain>
        <tissue evidence="6">Leaf</tissue>
    </source>
</reference>
<dbReference type="OrthoDB" id="419317at2759"/>
<dbReference type="Gene3D" id="3.10.20.90">
    <property type="entry name" value="Phosphatidylinositol 3-kinase Catalytic Subunit, Chain A, domain 1"/>
    <property type="match status" value="1"/>
</dbReference>
<feature type="region of interest" description="Disordered" evidence="3">
    <location>
        <begin position="83"/>
        <end position="114"/>
    </location>
</feature>
<evidence type="ECO:0000259" key="4">
    <source>
        <dbReference type="PROSITE" id="PS50030"/>
    </source>
</evidence>
<comment type="subcellular location">
    <subcellularLocation>
        <location evidence="2">Nucleus</location>
    </subcellularLocation>
    <subcellularLocation>
        <location evidence="2">Cytoplasm</location>
    </subcellularLocation>
</comment>